<feature type="transmembrane region" description="Helical" evidence="5">
    <location>
        <begin position="388"/>
        <end position="405"/>
    </location>
</feature>
<feature type="transmembrane region" description="Helical" evidence="5">
    <location>
        <begin position="187"/>
        <end position="204"/>
    </location>
</feature>
<evidence type="ECO:0000313" key="8">
    <source>
        <dbReference type="Proteomes" id="UP000444185"/>
    </source>
</evidence>
<dbReference type="Proteomes" id="UP000444185">
    <property type="component" value="Unassembled WGS sequence"/>
</dbReference>
<feature type="transmembrane region" description="Helical" evidence="5">
    <location>
        <begin position="116"/>
        <end position="135"/>
    </location>
</feature>
<feature type="domain" description="O-antigen ligase-related" evidence="6">
    <location>
        <begin position="215"/>
        <end position="358"/>
    </location>
</feature>
<keyword evidence="4 5" id="KW-0472">Membrane</keyword>
<dbReference type="Pfam" id="PF04932">
    <property type="entry name" value="Wzy_C"/>
    <property type="match status" value="1"/>
</dbReference>
<feature type="transmembrane region" description="Helical" evidence="5">
    <location>
        <begin position="417"/>
        <end position="434"/>
    </location>
</feature>
<evidence type="ECO:0000256" key="1">
    <source>
        <dbReference type="ARBA" id="ARBA00004141"/>
    </source>
</evidence>
<dbReference type="PANTHER" id="PTHR37422">
    <property type="entry name" value="TEICHURONIC ACID BIOSYNTHESIS PROTEIN TUAE"/>
    <property type="match status" value="1"/>
</dbReference>
<gene>
    <name evidence="7" type="ORF">GRI42_04960</name>
</gene>
<feature type="transmembrane region" description="Helical" evidence="5">
    <location>
        <begin position="147"/>
        <end position="167"/>
    </location>
</feature>
<feature type="transmembrane region" description="Helical" evidence="5">
    <location>
        <begin position="345"/>
        <end position="368"/>
    </location>
</feature>
<comment type="caution">
    <text evidence="7">The sequence shown here is derived from an EMBL/GenBank/DDBJ whole genome shotgun (WGS) entry which is preliminary data.</text>
</comment>
<feature type="transmembrane region" description="Helical" evidence="5">
    <location>
        <begin position="84"/>
        <end position="104"/>
    </location>
</feature>
<evidence type="ECO:0000259" key="6">
    <source>
        <dbReference type="Pfam" id="PF04932"/>
    </source>
</evidence>
<feature type="transmembrane region" description="Helical" evidence="5">
    <location>
        <begin position="52"/>
        <end position="72"/>
    </location>
</feature>
<keyword evidence="2 5" id="KW-0812">Transmembrane</keyword>
<dbReference type="PANTHER" id="PTHR37422:SF13">
    <property type="entry name" value="LIPOPOLYSACCHARIDE BIOSYNTHESIS PROTEIN PA4999-RELATED"/>
    <property type="match status" value="1"/>
</dbReference>
<evidence type="ECO:0000256" key="4">
    <source>
        <dbReference type="ARBA" id="ARBA00023136"/>
    </source>
</evidence>
<dbReference type="OrthoDB" id="9817579at2"/>
<dbReference type="AlphaFoldDB" id="A0A844Y0L1"/>
<accession>A0A844Y0L1</accession>
<feature type="transmembrane region" description="Helical" evidence="5">
    <location>
        <begin position="260"/>
        <end position="278"/>
    </location>
</feature>
<feature type="transmembrane region" description="Helical" evidence="5">
    <location>
        <begin position="232"/>
        <end position="248"/>
    </location>
</feature>
<sequence>MNQAPYHSTSNTLPLIDQVDASVSSKVGFISIALATFSFWFAWGIGPESFTVSATQIFIVIAFGACVFQWMVFGDAIPHVTRQALHPILWVSTAMILVGMASMVVAPDPVLTIRFLSRWVFGVLYLVSFVQFVTLDAERLRKVVRAFLYGGVATVPALVIGYFYRPLGELVFWDLWSYRSNGFLEHPNQLAMVALVALVLAQLPGLLNRKLWLFVMAALVFVLVTAGSKTNIALAILILPVMFFWLPAREGRAVEALGGAIAGLIAAVTGLAAIVFGLKTYNNYFYRKLEEFITNPDRADSTQSRGGMWQDSINCMLEKPVFGIGGGNANACINYTHAHNVFINYLLETGIVGLLLIVAFFLLVIYSVIRVSKKLAYGIHASAYNRQLFRSAGLVLVAIVLFIISNSSSDSLGGSTMPVLWMLAGVGLAMSTVIERKGARPRAAPSYGYAATPSAVTLGKPRAIPAPGAGFGKPLSGNT</sequence>
<dbReference type="InterPro" id="IPR051533">
    <property type="entry name" value="WaaL-like"/>
</dbReference>
<dbReference type="GO" id="GO:0016020">
    <property type="term" value="C:membrane"/>
    <property type="evidence" value="ECO:0007669"/>
    <property type="project" value="UniProtKB-SubCell"/>
</dbReference>
<reference evidence="7 8" key="1">
    <citation type="submission" date="2019-12" db="EMBL/GenBank/DDBJ databases">
        <title>Genomic-based taxomic classification of the family Erythrobacteraceae.</title>
        <authorList>
            <person name="Xu L."/>
        </authorList>
    </citation>
    <scope>NUCLEOTIDE SEQUENCE [LARGE SCALE GENOMIC DNA]</scope>
    <source>
        <strain evidence="7 8">DSM 16225</strain>
    </source>
</reference>
<keyword evidence="8" id="KW-1185">Reference proteome</keyword>
<dbReference type="InterPro" id="IPR007016">
    <property type="entry name" value="O-antigen_ligase-rel_domated"/>
</dbReference>
<proteinExistence type="predicted"/>
<name>A0A844Y0L1_9SPHN</name>
<organism evidence="7 8">
    <name type="scientific">Qipengyuania gaetbuli</name>
    <dbReference type="NCBI Taxonomy" id="266952"/>
    <lineage>
        <taxon>Bacteria</taxon>
        <taxon>Pseudomonadati</taxon>
        <taxon>Pseudomonadota</taxon>
        <taxon>Alphaproteobacteria</taxon>
        <taxon>Sphingomonadales</taxon>
        <taxon>Erythrobacteraceae</taxon>
        <taxon>Qipengyuania</taxon>
    </lineage>
</organism>
<feature type="transmembrane region" description="Helical" evidence="5">
    <location>
        <begin position="27"/>
        <end position="46"/>
    </location>
</feature>
<dbReference type="RefSeq" id="WP_160607231.1">
    <property type="nucleotide sequence ID" value="NZ_WTYF01000004.1"/>
</dbReference>
<evidence type="ECO:0000256" key="2">
    <source>
        <dbReference type="ARBA" id="ARBA00022692"/>
    </source>
</evidence>
<protein>
    <recommendedName>
        <fullName evidence="6">O-antigen ligase-related domain-containing protein</fullName>
    </recommendedName>
</protein>
<evidence type="ECO:0000256" key="5">
    <source>
        <dbReference type="SAM" id="Phobius"/>
    </source>
</evidence>
<feature type="transmembrane region" description="Helical" evidence="5">
    <location>
        <begin position="211"/>
        <end position="226"/>
    </location>
</feature>
<dbReference type="EMBL" id="WTYF01000004">
    <property type="protein sequence ID" value="MXO50652.1"/>
    <property type="molecule type" value="Genomic_DNA"/>
</dbReference>
<evidence type="ECO:0000313" key="7">
    <source>
        <dbReference type="EMBL" id="MXO50652.1"/>
    </source>
</evidence>
<comment type="subcellular location">
    <subcellularLocation>
        <location evidence="1">Membrane</location>
        <topology evidence="1">Multi-pass membrane protein</topology>
    </subcellularLocation>
</comment>
<evidence type="ECO:0000256" key="3">
    <source>
        <dbReference type="ARBA" id="ARBA00022989"/>
    </source>
</evidence>
<keyword evidence="3 5" id="KW-1133">Transmembrane helix</keyword>